<dbReference type="HAMAP" id="MF_00165">
    <property type="entry name" value="Thymidylate_kinase"/>
    <property type="match status" value="1"/>
</dbReference>
<dbReference type="GO" id="GO:0006233">
    <property type="term" value="P:dTDP biosynthetic process"/>
    <property type="evidence" value="ECO:0007669"/>
    <property type="project" value="InterPro"/>
</dbReference>
<dbReference type="PANTHER" id="PTHR10344:SF1">
    <property type="entry name" value="THYMIDYLATE KINASE"/>
    <property type="match status" value="1"/>
</dbReference>
<evidence type="ECO:0000256" key="8">
    <source>
        <dbReference type="ARBA" id="ARBA00022777"/>
    </source>
</evidence>
<dbReference type="GO" id="GO:0005524">
    <property type="term" value="F:ATP binding"/>
    <property type="evidence" value="ECO:0007669"/>
    <property type="project" value="UniProtKB-KW"/>
</dbReference>
<dbReference type="EC" id="2.7.4.9" evidence="3"/>
<reference evidence="12" key="1">
    <citation type="submission" date="2013-07" db="EMBL/GenBank/DDBJ databases">
        <authorList>
            <person name="Geib S."/>
        </authorList>
    </citation>
    <scope>NUCLEOTIDE SEQUENCE</scope>
</reference>
<proteinExistence type="evidence at transcript level"/>
<evidence type="ECO:0000256" key="2">
    <source>
        <dbReference type="ARBA" id="ARBA00009776"/>
    </source>
</evidence>
<dbReference type="EMBL" id="GAMC01004884">
    <property type="protein sequence ID" value="JAC01672.1"/>
    <property type="molecule type" value="mRNA"/>
</dbReference>
<dbReference type="GO" id="GO:0006227">
    <property type="term" value="P:dUDP biosynthetic process"/>
    <property type="evidence" value="ECO:0007669"/>
    <property type="project" value="TreeGrafter"/>
</dbReference>
<dbReference type="InterPro" id="IPR039430">
    <property type="entry name" value="Thymidylate_kin-like_dom"/>
</dbReference>
<keyword evidence="7" id="KW-0547">Nucleotide-binding</keyword>
<keyword evidence="6" id="KW-0545">Nucleotide biosynthesis</keyword>
<reference evidence="11" key="3">
    <citation type="submission" date="2020-11" db="EMBL/GenBank/DDBJ databases">
        <authorList>
            <person name="Whitehead M."/>
        </authorList>
    </citation>
    <scope>NUCLEOTIDE SEQUENCE</scope>
    <source>
        <strain evidence="11">EGII</strain>
    </source>
</reference>
<dbReference type="Proteomes" id="UP000606786">
    <property type="component" value="Unassembled WGS sequence"/>
</dbReference>
<dbReference type="InterPro" id="IPR018094">
    <property type="entry name" value="Thymidylate_kinase"/>
</dbReference>
<evidence type="ECO:0000259" key="10">
    <source>
        <dbReference type="Pfam" id="PF02223"/>
    </source>
</evidence>
<keyword evidence="13" id="KW-1185">Reference proteome</keyword>
<dbReference type="SUPFAM" id="SSF52540">
    <property type="entry name" value="P-loop containing nucleoside triphosphate hydrolases"/>
    <property type="match status" value="1"/>
</dbReference>
<evidence type="ECO:0000313" key="12">
    <source>
        <dbReference type="EMBL" id="JAC01672.1"/>
    </source>
</evidence>
<keyword evidence="9" id="KW-0067">ATP-binding</keyword>
<dbReference type="AlphaFoldDB" id="W8C5G7"/>
<dbReference type="InterPro" id="IPR027417">
    <property type="entry name" value="P-loop_NTPase"/>
</dbReference>
<comment type="pathway">
    <text evidence="1">Pyrimidine metabolism; dTTP biosynthesis.</text>
</comment>
<comment type="similarity">
    <text evidence="2">Belongs to the thymidylate kinase family.</text>
</comment>
<evidence type="ECO:0000313" key="13">
    <source>
        <dbReference type="Proteomes" id="UP000606786"/>
    </source>
</evidence>
<dbReference type="Pfam" id="PF02223">
    <property type="entry name" value="Thymidylate_kin"/>
    <property type="match status" value="1"/>
</dbReference>
<dbReference type="GO" id="GO:0005829">
    <property type="term" value="C:cytosol"/>
    <property type="evidence" value="ECO:0007669"/>
    <property type="project" value="TreeGrafter"/>
</dbReference>
<dbReference type="GO" id="GO:0004798">
    <property type="term" value="F:dTMP kinase activity"/>
    <property type="evidence" value="ECO:0007669"/>
    <property type="project" value="UniProtKB-EC"/>
</dbReference>
<dbReference type="InterPro" id="IPR018095">
    <property type="entry name" value="Thymidylate_kin_CS"/>
</dbReference>
<organism evidence="12">
    <name type="scientific">Ceratitis capitata</name>
    <name type="common">Mediterranean fruit fly</name>
    <name type="synonym">Tephritis capitata</name>
    <dbReference type="NCBI Taxonomy" id="7213"/>
    <lineage>
        <taxon>Eukaryota</taxon>
        <taxon>Metazoa</taxon>
        <taxon>Ecdysozoa</taxon>
        <taxon>Arthropoda</taxon>
        <taxon>Hexapoda</taxon>
        <taxon>Insecta</taxon>
        <taxon>Pterygota</taxon>
        <taxon>Neoptera</taxon>
        <taxon>Endopterygota</taxon>
        <taxon>Diptera</taxon>
        <taxon>Brachycera</taxon>
        <taxon>Muscomorpha</taxon>
        <taxon>Tephritoidea</taxon>
        <taxon>Tephritidae</taxon>
        <taxon>Ceratitis</taxon>
        <taxon>Ceratitis</taxon>
    </lineage>
</organism>
<dbReference type="EMBL" id="CAJHJT010000056">
    <property type="protein sequence ID" value="CAD7015120.1"/>
    <property type="molecule type" value="Genomic_DNA"/>
</dbReference>
<feature type="domain" description="Thymidylate kinase-like" evidence="10">
    <location>
        <begin position="12"/>
        <end position="188"/>
    </location>
</feature>
<gene>
    <name evidence="12" type="primary">KTHY</name>
    <name evidence="11" type="ORF">CCAP1982_LOCUS23070</name>
</gene>
<evidence type="ECO:0000256" key="5">
    <source>
        <dbReference type="ARBA" id="ARBA00022679"/>
    </source>
</evidence>
<dbReference type="NCBIfam" id="TIGR00041">
    <property type="entry name" value="DTMP_kinase"/>
    <property type="match status" value="1"/>
</dbReference>
<dbReference type="CDD" id="cd01672">
    <property type="entry name" value="TMPK"/>
    <property type="match status" value="1"/>
</dbReference>
<dbReference type="PANTHER" id="PTHR10344">
    <property type="entry name" value="THYMIDYLATE KINASE"/>
    <property type="match status" value="1"/>
</dbReference>
<dbReference type="GO" id="GO:0005634">
    <property type="term" value="C:nucleus"/>
    <property type="evidence" value="ECO:0007669"/>
    <property type="project" value="TreeGrafter"/>
</dbReference>
<evidence type="ECO:0000256" key="9">
    <source>
        <dbReference type="ARBA" id="ARBA00022840"/>
    </source>
</evidence>
<evidence type="ECO:0000313" key="11">
    <source>
        <dbReference type="EMBL" id="CAD7015120.1"/>
    </source>
</evidence>
<keyword evidence="8 12" id="KW-0418">Kinase</keyword>
<accession>W8C5G7</accession>
<evidence type="ECO:0000256" key="1">
    <source>
        <dbReference type="ARBA" id="ARBA00004992"/>
    </source>
</evidence>
<dbReference type="GO" id="GO:0005739">
    <property type="term" value="C:mitochondrion"/>
    <property type="evidence" value="ECO:0007669"/>
    <property type="project" value="TreeGrafter"/>
</dbReference>
<protein>
    <recommendedName>
        <fullName evidence="4">Thymidylate kinase</fullName>
        <ecNumber evidence="3">2.7.4.9</ecNumber>
    </recommendedName>
</protein>
<evidence type="ECO:0000256" key="7">
    <source>
        <dbReference type="ARBA" id="ARBA00022741"/>
    </source>
</evidence>
<evidence type="ECO:0000256" key="4">
    <source>
        <dbReference type="ARBA" id="ARBA00017144"/>
    </source>
</evidence>
<dbReference type="GO" id="GO:0004550">
    <property type="term" value="F:nucleoside diphosphate kinase activity"/>
    <property type="evidence" value="ECO:0007669"/>
    <property type="project" value="TreeGrafter"/>
</dbReference>
<keyword evidence="5" id="KW-0808">Transferase</keyword>
<name>W8C5G7_CERCA</name>
<evidence type="ECO:0000256" key="3">
    <source>
        <dbReference type="ARBA" id="ARBA00012980"/>
    </source>
</evidence>
<sequence>MVSVKRGCLIVLEGCDRSGKSSQSRLLRDALGTHGLKVKHMHFPDRSTEIGSTINAYLKNSKELTDEVIHLLFSANRWEFVKEMEKLLQAGTSLVVDRYSYSGVAYSVAKGLDYDWCLAPEKGLLKPDAVFYLKAPIEDLVNRGEFGGERYEKKEFQSKVANVFDRICEEQKQFWHVIDATQSQETVLDNLRKKTLEILHQMKDKPLNLL</sequence>
<dbReference type="FunFam" id="3.40.50.300:FF:000679">
    <property type="entry name" value="Thymidylate kinase"/>
    <property type="match status" value="1"/>
</dbReference>
<dbReference type="PROSITE" id="PS01331">
    <property type="entry name" value="THYMIDYLATE_KINASE"/>
    <property type="match status" value="1"/>
</dbReference>
<evidence type="ECO:0000256" key="6">
    <source>
        <dbReference type="ARBA" id="ARBA00022727"/>
    </source>
</evidence>
<dbReference type="OrthoDB" id="425602at2759"/>
<reference evidence="12" key="2">
    <citation type="journal article" date="2014" name="BMC Genomics">
        <title>A genomic perspective to assessing quality of mass-reared SIT flies used in Mediterranean fruit fly (Ceratitis capitata) eradication in California.</title>
        <authorList>
            <person name="Calla B."/>
            <person name="Hall B."/>
            <person name="Hou S."/>
            <person name="Geib S.M."/>
        </authorList>
    </citation>
    <scope>NUCLEOTIDE SEQUENCE</scope>
</reference>
<dbReference type="Gene3D" id="3.40.50.300">
    <property type="entry name" value="P-loop containing nucleotide triphosphate hydrolases"/>
    <property type="match status" value="1"/>
</dbReference>
<dbReference type="GO" id="GO:0006235">
    <property type="term" value="P:dTTP biosynthetic process"/>
    <property type="evidence" value="ECO:0007669"/>
    <property type="project" value="TreeGrafter"/>
</dbReference>